<reference evidence="4" key="1">
    <citation type="submission" date="2016-10" db="EMBL/GenBank/DDBJ databases">
        <authorList>
            <person name="Varghese N."/>
            <person name="Submissions S."/>
        </authorList>
    </citation>
    <scope>NUCLEOTIDE SEQUENCE [LARGE SCALE GENOMIC DNA]</scope>
    <source>
        <strain evidence="4">S9</strain>
    </source>
</reference>
<keyword evidence="2" id="KW-0472">Membrane</keyword>
<feature type="coiled-coil region" evidence="1">
    <location>
        <begin position="148"/>
        <end position="201"/>
    </location>
</feature>
<dbReference type="EMBL" id="FOGT01000011">
    <property type="protein sequence ID" value="SES21598.1"/>
    <property type="molecule type" value="Genomic_DNA"/>
</dbReference>
<evidence type="ECO:0000313" key="4">
    <source>
        <dbReference type="Proteomes" id="UP000198571"/>
    </source>
</evidence>
<gene>
    <name evidence="3" type="ORF">SAMN05518684_11119</name>
</gene>
<proteinExistence type="predicted"/>
<keyword evidence="2" id="KW-1133">Transmembrane helix</keyword>
<keyword evidence="1" id="KW-0175">Coiled coil</keyword>
<evidence type="ECO:0000256" key="1">
    <source>
        <dbReference type="SAM" id="Coils"/>
    </source>
</evidence>
<evidence type="ECO:0000313" key="3">
    <source>
        <dbReference type="EMBL" id="SES21598.1"/>
    </source>
</evidence>
<dbReference type="Proteomes" id="UP000198571">
    <property type="component" value="Unassembled WGS sequence"/>
</dbReference>
<dbReference type="RefSeq" id="WP_093053313.1">
    <property type="nucleotide sequence ID" value="NZ_FOGT01000011.1"/>
</dbReference>
<feature type="transmembrane region" description="Helical" evidence="2">
    <location>
        <begin position="49"/>
        <end position="70"/>
    </location>
</feature>
<name>A0A1H9VJ60_9BACI</name>
<evidence type="ECO:0000256" key="2">
    <source>
        <dbReference type="SAM" id="Phobius"/>
    </source>
</evidence>
<organism evidence="3 4">
    <name type="scientific">Salipaludibacillus aurantiacus</name>
    <dbReference type="NCBI Taxonomy" id="1601833"/>
    <lineage>
        <taxon>Bacteria</taxon>
        <taxon>Bacillati</taxon>
        <taxon>Bacillota</taxon>
        <taxon>Bacilli</taxon>
        <taxon>Bacillales</taxon>
        <taxon>Bacillaceae</taxon>
    </lineage>
</organism>
<dbReference type="AlphaFoldDB" id="A0A1H9VJ60"/>
<feature type="transmembrane region" description="Helical" evidence="2">
    <location>
        <begin position="82"/>
        <end position="102"/>
    </location>
</feature>
<protein>
    <submittedName>
        <fullName evidence="3">Uncharacterized protein</fullName>
    </submittedName>
</protein>
<dbReference type="OrthoDB" id="2839258at2"/>
<keyword evidence="2" id="KW-0812">Transmembrane</keyword>
<keyword evidence="4" id="KW-1185">Reference proteome</keyword>
<accession>A0A1H9VJ60</accession>
<sequence>MAKEPKHKLRVFSHELNELLNYLHEASKKHERASESLVFKNAVIYLFRFIIKIFSWKGFFAALIPVSMIALMRDSLEELAHLPLTVIFILSGMLFALFSALLRHLVLDEMSRIGSEFFHIEIFEKKRGKEYSALISLAKEKDFVFTLKKELERELIQEKDEKLRKRVAQQQKVIKENEEAIKELLEKLTASEELANLFNERSELALNFLFGLKNKLTLLVRDQFNLDNINFGVNYSLYRIENSGLAFIDGYGINKAEFEEFIPFKQVDNKFIQAINASPQKPLVLDDFIAWKRVLQDEEQWVISLHLDDSNRSKLKVGHETGQLNISLIQELLWICCELLNKFSAVHRNRQKGDL</sequence>